<feature type="domain" description="Restriction endonuclease type IV Mrr" evidence="2">
    <location>
        <begin position="167"/>
        <end position="274"/>
    </location>
</feature>
<dbReference type="Pfam" id="PF04471">
    <property type="entry name" value="Mrr_cat"/>
    <property type="match status" value="1"/>
</dbReference>
<dbReference type="GO" id="GO:0015666">
    <property type="term" value="F:restriction endodeoxyribonuclease activity"/>
    <property type="evidence" value="ECO:0007669"/>
    <property type="project" value="TreeGrafter"/>
</dbReference>
<accession>A0A7I7TCH3</accession>
<gene>
    <name evidence="3" type="ORF">MHEL_51750</name>
</gene>
<dbReference type="PANTHER" id="PTHR30015">
    <property type="entry name" value="MRR RESTRICTION SYSTEM PROTEIN"/>
    <property type="match status" value="1"/>
</dbReference>
<dbReference type="SUPFAM" id="SSF52980">
    <property type="entry name" value="Restriction endonuclease-like"/>
    <property type="match status" value="1"/>
</dbReference>
<name>A0A7I7TCH3_9MYCO</name>
<keyword evidence="1" id="KW-0812">Transmembrane</keyword>
<protein>
    <recommendedName>
        <fullName evidence="2">Restriction endonuclease type IV Mrr domain-containing protein</fullName>
    </recommendedName>
</protein>
<proteinExistence type="predicted"/>
<evidence type="ECO:0000313" key="4">
    <source>
        <dbReference type="Proteomes" id="UP000467148"/>
    </source>
</evidence>
<feature type="transmembrane region" description="Helical" evidence="1">
    <location>
        <begin position="123"/>
        <end position="148"/>
    </location>
</feature>
<evidence type="ECO:0000313" key="3">
    <source>
        <dbReference type="EMBL" id="BBY66932.1"/>
    </source>
</evidence>
<dbReference type="PANTHER" id="PTHR30015:SF6">
    <property type="entry name" value="SLL1429 PROTEIN"/>
    <property type="match status" value="1"/>
</dbReference>
<dbReference type="InterPro" id="IPR052906">
    <property type="entry name" value="Type_IV_Methyl-Rstrct_Enzyme"/>
</dbReference>
<evidence type="ECO:0000256" key="1">
    <source>
        <dbReference type="SAM" id="Phobius"/>
    </source>
</evidence>
<keyword evidence="4" id="KW-1185">Reference proteome</keyword>
<sequence length="283" mass="30861">MPGGVVLIDTDRGDPVPIPELRQLQCRGKQFTLHTGIAARRGEIEAENREHQSTVLLPLRQTRCERVTIWPLCLIARLPVGARSYGGAVREDAAAVRTALQWLGLWIATTALLALVGQLNKAVWVLAVVSAVGVPVCAWRALLVWLGYRRKVRRDALYRASGQAAVDAMAGVEFERYVAAVLRGVGYTVELTRATGDFGVDLIAIRDGIRTAVQCKRQSRVVNGAAIQQVVAGATVYDCTATMVVSNHRYTRAAQQLADAHGCVLVDRTRLARLSRSRTPSTQ</sequence>
<dbReference type="KEGG" id="mhev:MHEL_51750"/>
<dbReference type="GO" id="GO:0009307">
    <property type="term" value="P:DNA restriction-modification system"/>
    <property type="evidence" value="ECO:0007669"/>
    <property type="project" value="InterPro"/>
</dbReference>
<keyword evidence="1" id="KW-1133">Transmembrane helix</keyword>
<feature type="transmembrane region" description="Helical" evidence="1">
    <location>
        <begin position="99"/>
        <end position="117"/>
    </location>
</feature>
<organism evidence="3 4">
    <name type="scientific">Mycolicibacterium helvum</name>
    <dbReference type="NCBI Taxonomy" id="1534349"/>
    <lineage>
        <taxon>Bacteria</taxon>
        <taxon>Bacillati</taxon>
        <taxon>Actinomycetota</taxon>
        <taxon>Actinomycetes</taxon>
        <taxon>Mycobacteriales</taxon>
        <taxon>Mycobacteriaceae</taxon>
        <taxon>Mycolicibacterium</taxon>
    </lineage>
</organism>
<dbReference type="EMBL" id="AP022596">
    <property type="protein sequence ID" value="BBY66932.1"/>
    <property type="molecule type" value="Genomic_DNA"/>
</dbReference>
<dbReference type="InterPro" id="IPR011856">
    <property type="entry name" value="tRNA_endonuc-like_dom_sf"/>
</dbReference>
<dbReference type="InterPro" id="IPR007560">
    <property type="entry name" value="Restrct_endonuc_IV_Mrr"/>
</dbReference>
<dbReference type="Gene3D" id="3.40.1350.10">
    <property type="match status" value="1"/>
</dbReference>
<evidence type="ECO:0000259" key="2">
    <source>
        <dbReference type="Pfam" id="PF04471"/>
    </source>
</evidence>
<dbReference type="GO" id="GO:0003677">
    <property type="term" value="F:DNA binding"/>
    <property type="evidence" value="ECO:0007669"/>
    <property type="project" value="InterPro"/>
</dbReference>
<dbReference type="InterPro" id="IPR011335">
    <property type="entry name" value="Restrct_endonuc-II-like"/>
</dbReference>
<dbReference type="Proteomes" id="UP000467148">
    <property type="component" value="Chromosome"/>
</dbReference>
<keyword evidence="1" id="KW-0472">Membrane</keyword>
<dbReference type="AlphaFoldDB" id="A0A7I7TCH3"/>
<reference evidence="3 4" key="1">
    <citation type="journal article" date="2019" name="Emerg. Microbes Infect.">
        <title>Comprehensive subspecies identification of 175 nontuberculous mycobacteria species based on 7547 genomic profiles.</title>
        <authorList>
            <person name="Matsumoto Y."/>
            <person name="Kinjo T."/>
            <person name="Motooka D."/>
            <person name="Nabeya D."/>
            <person name="Jung N."/>
            <person name="Uechi K."/>
            <person name="Horii T."/>
            <person name="Iida T."/>
            <person name="Fujita J."/>
            <person name="Nakamura S."/>
        </authorList>
    </citation>
    <scope>NUCLEOTIDE SEQUENCE [LARGE SCALE GENOMIC DNA]</scope>
    <source>
        <strain evidence="3 4">JCM 30396</strain>
    </source>
</reference>